<proteinExistence type="predicted"/>
<dbReference type="AlphaFoldDB" id="A0AAV7S0F7"/>
<dbReference type="Proteomes" id="UP001066276">
    <property type="component" value="Chromosome 5"/>
</dbReference>
<protein>
    <submittedName>
        <fullName evidence="1">Uncharacterized protein</fullName>
    </submittedName>
</protein>
<sequence length="90" mass="9819">MKSLKTGTEEIPSVAPCLLGLLLDASGKPAQCRAPEDDVPVRRIRNNRLVCSGMHALNSACLNNLPPHRHVVFRRAALGRFSGCIEEQSK</sequence>
<comment type="caution">
    <text evidence="1">The sequence shown here is derived from an EMBL/GenBank/DDBJ whole genome shotgun (WGS) entry which is preliminary data.</text>
</comment>
<organism evidence="1 2">
    <name type="scientific">Pleurodeles waltl</name>
    <name type="common">Iberian ribbed newt</name>
    <dbReference type="NCBI Taxonomy" id="8319"/>
    <lineage>
        <taxon>Eukaryota</taxon>
        <taxon>Metazoa</taxon>
        <taxon>Chordata</taxon>
        <taxon>Craniata</taxon>
        <taxon>Vertebrata</taxon>
        <taxon>Euteleostomi</taxon>
        <taxon>Amphibia</taxon>
        <taxon>Batrachia</taxon>
        <taxon>Caudata</taxon>
        <taxon>Salamandroidea</taxon>
        <taxon>Salamandridae</taxon>
        <taxon>Pleurodelinae</taxon>
        <taxon>Pleurodeles</taxon>
    </lineage>
</organism>
<dbReference type="EMBL" id="JANPWB010000009">
    <property type="protein sequence ID" value="KAJ1157225.1"/>
    <property type="molecule type" value="Genomic_DNA"/>
</dbReference>
<reference evidence="1" key="1">
    <citation type="journal article" date="2022" name="bioRxiv">
        <title>Sequencing and chromosome-scale assembly of the giantPleurodeles waltlgenome.</title>
        <authorList>
            <person name="Brown T."/>
            <person name="Elewa A."/>
            <person name="Iarovenko S."/>
            <person name="Subramanian E."/>
            <person name="Araus A.J."/>
            <person name="Petzold A."/>
            <person name="Susuki M."/>
            <person name="Suzuki K.-i.T."/>
            <person name="Hayashi T."/>
            <person name="Toyoda A."/>
            <person name="Oliveira C."/>
            <person name="Osipova E."/>
            <person name="Leigh N.D."/>
            <person name="Simon A."/>
            <person name="Yun M.H."/>
        </authorList>
    </citation>
    <scope>NUCLEOTIDE SEQUENCE</scope>
    <source>
        <strain evidence="1">20211129_DDA</strain>
        <tissue evidence="1">Liver</tissue>
    </source>
</reference>
<accession>A0AAV7S0F7</accession>
<name>A0AAV7S0F7_PLEWA</name>
<keyword evidence="2" id="KW-1185">Reference proteome</keyword>
<evidence type="ECO:0000313" key="2">
    <source>
        <dbReference type="Proteomes" id="UP001066276"/>
    </source>
</evidence>
<evidence type="ECO:0000313" key="1">
    <source>
        <dbReference type="EMBL" id="KAJ1157225.1"/>
    </source>
</evidence>
<gene>
    <name evidence="1" type="ORF">NDU88_009940</name>
</gene>